<reference evidence="10 11" key="2">
    <citation type="journal article" date="2016" name="ISME J.">
        <title>Physiological and genomic characterization of two novel marine thaumarchaeal strains indicates niche differentiation.</title>
        <authorList>
            <person name="Bayer B."/>
            <person name="Vojvoda J."/>
            <person name="Offre P."/>
            <person name="Alves R.J."/>
            <person name="Elisabeth N.H."/>
            <person name="Garcia J.A."/>
            <person name="Volland J.M."/>
            <person name="Srivastava A."/>
            <person name="Schleper C."/>
            <person name="Herndl G.J."/>
        </authorList>
    </citation>
    <scope>NUCLEOTIDE SEQUENCE [LARGE SCALE GENOMIC DNA]</scope>
    <source>
        <strain evidence="10 11">NF5</strain>
    </source>
</reference>
<dbReference type="PROSITE" id="PS51257">
    <property type="entry name" value="PROKAR_LIPOPROTEIN"/>
    <property type="match status" value="1"/>
</dbReference>
<evidence type="ECO:0000256" key="1">
    <source>
        <dbReference type="ARBA" id="ARBA00000085"/>
    </source>
</evidence>
<feature type="transmembrane region" description="Helical" evidence="6">
    <location>
        <begin position="188"/>
        <end position="205"/>
    </location>
</feature>
<feature type="transmembrane region" description="Helical" evidence="6">
    <location>
        <begin position="18"/>
        <end position="37"/>
    </location>
</feature>
<feature type="transmembrane region" description="Helical" evidence="6">
    <location>
        <begin position="80"/>
        <end position="101"/>
    </location>
</feature>
<organism evidence="10 11">
    <name type="scientific">Nitrosopumilus adriaticus</name>
    <dbReference type="NCBI Taxonomy" id="1580092"/>
    <lineage>
        <taxon>Archaea</taxon>
        <taxon>Nitrososphaerota</taxon>
        <taxon>Nitrososphaeria</taxon>
        <taxon>Nitrosopumilales</taxon>
        <taxon>Nitrosopumilaceae</taxon>
        <taxon>Nitrosopumilus</taxon>
    </lineage>
</organism>
<dbReference type="STRING" id="1580092.NADRNF5_1294"/>
<keyword evidence="5 10" id="KW-0418">Kinase</keyword>
<dbReference type="PRINTS" id="PR00344">
    <property type="entry name" value="BCTRLSENSOR"/>
</dbReference>
<dbReference type="EC" id="2.7.13.3" evidence="2"/>
<dbReference type="NCBIfam" id="TIGR00229">
    <property type="entry name" value="sensory_box"/>
    <property type="match status" value="1"/>
</dbReference>
<feature type="transmembrane region" description="Helical" evidence="6">
    <location>
        <begin position="217"/>
        <end position="241"/>
    </location>
</feature>
<dbReference type="EMBL" id="CP011070">
    <property type="protein sequence ID" value="AJW70980.1"/>
    <property type="molecule type" value="Genomic_DNA"/>
</dbReference>
<dbReference type="SMART" id="SM00388">
    <property type="entry name" value="HisKA"/>
    <property type="match status" value="1"/>
</dbReference>
<dbReference type="SMART" id="SM00387">
    <property type="entry name" value="HATPase_c"/>
    <property type="match status" value="1"/>
</dbReference>
<dbReference type="PANTHER" id="PTHR43047">
    <property type="entry name" value="TWO-COMPONENT HISTIDINE PROTEIN KINASE"/>
    <property type="match status" value="1"/>
</dbReference>
<dbReference type="Proteomes" id="UP000032408">
    <property type="component" value="Chromosome"/>
</dbReference>
<dbReference type="FunFam" id="3.30.565.10:FF:000006">
    <property type="entry name" value="Sensor histidine kinase WalK"/>
    <property type="match status" value="1"/>
</dbReference>
<dbReference type="HOGENOM" id="CLU_481147_0_0_2"/>
<dbReference type="InterPro" id="IPR000700">
    <property type="entry name" value="PAS-assoc_C"/>
</dbReference>
<proteinExistence type="predicted"/>
<dbReference type="PROSITE" id="PS50112">
    <property type="entry name" value="PAS"/>
    <property type="match status" value="1"/>
</dbReference>
<dbReference type="InterPro" id="IPR003594">
    <property type="entry name" value="HATPase_dom"/>
</dbReference>
<feature type="domain" description="PAS" evidence="8">
    <location>
        <begin position="294"/>
        <end position="323"/>
    </location>
</feature>
<evidence type="ECO:0000259" key="9">
    <source>
        <dbReference type="PROSITE" id="PS50113"/>
    </source>
</evidence>
<dbReference type="SUPFAM" id="SSF55874">
    <property type="entry name" value="ATPase domain of HSP90 chaperone/DNA topoisomerase II/histidine kinase"/>
    <property type="match status" value="1"/>
</dbReference>
<dbReference type="Pfam" id="PF13426">
    <property type="entry name" value="PAS_9"/>
    <property type="match status" value="1"/>
</dbReference>
<gene>
    <name evidence="10" type="ORF">NADRNF5_1294</name>
</gene>
<accession>A0A0D5C3R1</accession>
<feature type="domain" description="Histidine kinase" evidence="7">
    <location>
        <begin position="415"/>
        <end position="632"/>
    </location>
</feature>
<dbReference type="CDD" id="cd00082">
    <property type="entry name" value="HisKA"/>
    <property type="match status" value="1"/>
</dbReference>
<dbReference type="InterPro" id="IPR035965">
    <property type="entry name" value="PAS-like_dom_sf"/>
</dbReference>
<dbReference type="Pfam" id="PF02518">
    <property type="entry name" value="HATPase_c"/>
    <property type="match status" value="1"/>
</dbReference>
<dbReference type="InterPro" id="IPR004358">
    <property type="entry name" value="Sig_transdc_His_kin-like_C"/>
</dbReference>
<evidence type="ECO:0000313" key="11">
    <source>
        <dbReference type="Proteomes" id="UP000032408"/>
    </source>
</evidence>
<dbReference type="Gene3D" id="3.30.450.20">
    <property type="entry name" value="PAS domain"/>
    <property type="match status" value="1"/>
</dbReference>
<dbReference type="InterPro" id="IPR033425">
    <property type="entry name" value="MASE3"/>
</dbReference>
<dbReference type="KEGG" id="nin:NADRNF5_1294"/>
<evidence type="ECO:0000256" key="6">
    <source>
        <dbReference type="SAM" id="Phobius"/>
    </source>
</evidence>
<feature type="transmembrane region" description="Helical" evidence="6">
    <location>
        <begin position="113"/>
        <end position="134"/>
    </location>
</feature>
<dbReference type="AlphaFoldDB" id="A0A0D5C3R1"/>
<dbReference type="SUPFAM" id="SSF47384">
    <property type="entry name" value="Homodimeric domain of signal transducing histidine kinase"/>
    <property type="match status" value="1"/>
</dbReference>
<dbReference type="SMART" id="SM00086">
    <property type="entry name" value="PAC"/>
    <property type="match status" value="1"/>
</dbReference>
<dbReference type="InterPro" id="IPR036890">
    <property type="entry name" value="HATPase_C_sf"/>
</dbReference>
<dbReference type="InterPro" id="IPR001610">
    <property type="entry name" value="PAC"/>
</dbReference>
<feature type="transmembrane region" description="Helical" evidence="6">
    <location>
        <begin position="154"/>
        <end position="176"/>
    </location>
</feature>
<keyword evidence="6" id="KW-1133">Transmembrane helix</keyword>
<dbReference type="PROSITE" id="PS50109">
    <property type="entry name" value="HIS_KIN"/>
    <property type="match status" value="1"/>
</dbReference>
<dbReference type="CDD" id="cd00130">
    <property type="entry name" value="PAS"/>
    <property type="match status" value="1"/>
</dbReference>
<evidence type="ECO:0000256" key="4">
    <source>
        <dbReference type="ARBA" id="ARBA00022679"/>
    </source>
</evidence>
<dbReference type="InterPro" id="IPR005467">
    <property type="entry name" value="His_kinase_dom"/>
</dbReference>
<dbReference type="SUPFAM" id="SSF55785">
    <property type="entry name" value="PYP-like sensor domain (PAS domain)"/>
    <property type="match status" value="1"/>
</dbReference>
<keyword evidence="6" id="KW-0472">Membrane</keyword>
<evidence type="ECO:0000313" key="10">
    <source>
        <dbReference type="EMBL" id="AJW70980.1"/>
    </source>
</evidence>
<keyword evidence="11" id="KW-1185">Reference proteome</keyword>
<evidence type="ECO:0000259" key="8">
    <source>
        <dbReference type="PROSITE" id="PS50112"/>
    </source>
</evidence>
<dbReference type="GO" id="GO:0009927">
    <property type="term" value="F:histidine phosphotransfer kinase activity"/>
    <property type="evidence" value="ECO:0007669"/>
    <property type="project" value="TreeGrafter"/>
</dbReference>
<dbReference type="Gene3D" id="1.10.287.130">
    <property type="match status" value="1"/>
</dbReference>
<dbReference type="InterPro" id="IPR003661">
    <property type="entry name" value="HisK_dim/P_dom"/>
</dbReference>
<keyword evidence="6" id="KW-0812">Transmembrane</keyword>
<comment type="catalytic activity">
    <reaction evidence="1">
        <text>ATP + protein L-histidine = ADP + protein N-phospho-L-histidine.</text>
        <dbReference type="EC" id="2.7.13.3"/>
    </reaction>
</comment>
<reference evidence="11" key="1">
    <citation type="submission" date="2015-03" db="EMBL/GenBank/DDBJ databases">
        <title>Characterization of two novel Thaumarchaeota isolated from the Northern Adriatic Sea.</title>
        <authorList>
            <person name="Bayer B."/>
            <person name="Vojvoda J."/>
            <person name="Offre P."/>
            <person name="Srivastava A."/>
            <person name="Elisabeth N."/>
            <person name="Garcia J.A.L."/>
            <person name="Schleper C."/>
            <person name="Herndl G.J."/>
        </authorList>
    </citation>
    <scope>NUCLEOTIDE SEQUENCE [LARGE SCALE GENOMIC DNA]</scope>
    <source>
        <strain evidence="11">NF5</strain>
    </source>
</reference>
<feature type="domain" description="PAC" evidence="9">
    <location>
        <begin position="352"/>
        <end position="404"/>
    </location>
</feature>
<dbReference type="PANTHER" id="PTHR43047:SF72">
    <property type="entry name" value="OSMOSENSING HISTIDINE PROTEIN KINASE SLN1"/>
    <property type="match status" value="1"/>
</dbReference>
<keyword evidence="4 10" id="KW-0808">Transferase</keyword>
<dbReference type="Pfam" id="PF00512">
    <property type="entry name" value="HisKA"/>
    <property type="match status" value="1"/>
</dbReference>
<sequence>MSLQNRTNKNKKLNNNQYILYLLIPIIILSCLSILSTNSELFVLQGLDHFYFEMFSVTFGIVVAIYSLSRGYALKDRFSLFIGLGFFVSSIIDLLHGGFSLIHLGDTSFEEYFIPQTWVAGRILMGIVMAIAIIKFSKAEKNTKKPKSISKEIIYYTIFLSGLASVVTMISLIQPLPFLTIDSIIKRPYEILAASLFVFSAIFYFKQKLHHLDDPFYKGVILVLVIDIFGSIIISTSSIVFDTAFNVAHILKNITFFIFIATLSWSSIYHHKIKEKFNQDLNESKKALNEASIIAITDANGIITEVNDKFVEISKYSREELIGSDHNLLKSGYHSREFYRKMWGTITFGKIWRGEIKNKAKDGTFYWVQTNIIPNINEQGKIVGYTTVRTDITEQKEQQERLAGIDVKKDEFMSMISHELKTPLSPIMSWSGMLYDGVLGEMTEKQKHGIMKIQENSKDLLSLINDILDVHKLELGKMNFTMTHFNIKKLLSNIIEDYKLSSSNHCTYLLESDDIIMNSDTSRITQIIKNFLNNAMDFLPENDPKITLSARNENNMVVISVKDNGKGIPKESQKNLFKKFYQVDTSATREHGGTGLGLSICNGIAIGLRGKIGVHSEINQGSEFFIKIPRNTTIELTN</sequence>
<dbReference type="InterPro" id="IPR000014">
    <property type="entry name" value="PAS"/>
</dbReference>
<dbReference type="Gene3D" id="3.30.565.10">
    <property type="entry name" value="Histidine kinase-like ATPase, C-terminal domain"/>
    <property type="match status" value="1"/>
</dbReference>
<protein>
    <recommendedName>
        <fullName evidence="2">histidine kinase</fullName>
        <ecNumber evidence="2">2.7.13.3</ecNumber>
    </recommendedName>
</protein>
<feature type="transmembrane region" description="Helical" evidence="6">
    <location>
        <begin position="247"/>
        <end position="269"/>
    </location>
</feature>
<dbReference type="Pfam" id="PF17159">
    <property type="entry name" value="MASE3"/>
    <property type="match status" value="1"/>
</dbReference>
<evidence type="ECO:0000256" key="2">
    <source>
        <dbReference type="ARBA" id="ARBA00012438"/>
    </source>
</evidence>
<dbReference type="RefSeq" id="WP_048116238.1">
    <property type="nucleotide sequence ID" value="NZ_CP011070.1"/>
</dbReference>
<dbReference type="GeneID" id="24820489"/>
<evidence type="ECO:0000256" key="5">
    <source>
        <dbReference type="ARBA" id="ARBA00022777"/>
    </source>
</evidence>
<feature type="transmembrane region" description="Helical" evidence="6">
    <location>
        <begin position="49"/>
        <end position="68"/>
    </location>
</feature>
<evidence type="ECO:0000256" key="3">
    <source>
        <dbReference type="ARBA" id="ARBA00022553"/>
    </source>
</evidence>
<name>A0A0D5C3R1_9ARCH</name>
<dbReference type="GO" id="GO:0005886">
    <property type="term" value="C:plasma membrane"/>
    <property type="evidence" value="ECO:0007669"/>
    <property type="project" value="TreeGrafter"/>
</dbReference>
<keyword evidence="3" id="KW-0597">Phosphoprotein</keyword>
<evidence type="ECO:0000259" key="7">
    <source>
        <dbReference type="PROSITE" id="PS50109"/>
    </source>
</evidence>
<dbReference type="GO" id="GO:0000155">
    <property type="term" value="F:phosphorelay sensor kinase activity"/>
    <property type="evidence" value="ECO:0007669"/>
    <property type="project" value="InterPro"/>
</dbReference>
<dbReference type="InterPro" id="IPR036097">
    <property type="entry name" value="HisK_dim/P_sf"/>
</dbReference>
<dbReference type="PROSITE" id="PS50113">
    <property type="entry name" value="PAC"/>
    <property type="match status" value="1"/>
</dbReference>
<dbReference type="OrthoDB" id="342253at2157"/>